<name>A0ABQ0HDC5_9ACTN</name>
<dbReference type="Gene3D" id="1.10.260.40">
    <property type="entry name" value="lambda repressor-like DNA-binding domains"/>
    <property type="match status" value="1"/>
</dbReference>
<dbReference type="InterPro" id="IPR001387">
    <property type="entry name" value="Cro/C1-type_HTH"/>
</dbReference>
<dbReference type="InterPro" id="IPR041490">
    <property type="entry name" value="KstR2_TetR_C"/>
</dbReference>
<dbReference type="PROSITE" id="PS50977">
    <property type="entry name" value="HTH_TETR_2"/>
    <property type="match status" value="1"/>
</dbReference>
<evidence type="ECO:0000313" key="6">
    <source>
        <dbReference type="EMBL" id="GAB43873.1"/>
    </source>
</evidence>
<evidence type="ECO:0000313" key="7">
    <source>
        <dbReference type="Proteomes" id="UP000004881"/>
    </source>
</evidence>
<dbReference type="SUPFAM" id="SSF48498">
    <property type="entry name" value="Tetracyclin repressor-like, C-terminal domain"/>
    <property type="match status" value="1"/>
</dbReference>
<dbReference type="InterPro" id="IPR010982">
    <property type="entry name" value="Lambda_DNA-bd_dom_sf"/>
</dbReference>
<proteinExistence type="predicted"/>
<dbReference type="PANTHER" id="PTHR30055">
    <property type="entry name" value="HTH-TYPE TRANSCRIPTIONAL REGULATOR RUTR"/>
    <property type="match status" value="1"/>
</dbReference>
<dbReference type="Proteomes" id="UP000004881">
    <property type="component" value="Unassembled WGS sequence"/>
</dbReference>
<feature type="domain" description="HTH tetR-type" evidence="5">
    <location>
        <begin position="142"/>
        <end position="202"/>
    </location>
</feature>
<dbReference type="Pfam" id="PF17932">
    <property type="entry name" value="TetR_C_24"/>
    <property type="match status" value="1"/>
</dbReference>
<dbReference type="Pfam" id="PF00440">
    <property type="entry name" value="TetR_N"/>
    <property type="match status" value="1"/>
</dbReference>
<dbReference type="PANTHER" id="PTHR30055:SF237">
    <property type="entry name" value="TRANSCRIPTIONAL REPRESSOR MCE3R"/>
    <property type="match status" value="1"/>
</dbReference>
<reference evidence="6 7" key="1">
    <citation type="submission" date="2012-02" db="EMBL/GenBank/DDBJ databases">
        <title>Whole genome shotgun sequence of Gordonia terrae NBRC 100016.</title>
        <authorList>
            <person name="Takarada H."/>
            <person name="Hosoyama A."/>
            <person name="Tsuchikane K."/>
            <person name="Katsumata H."/>
            <person name="Yamazaki S."/>
            <person name="Fujita N."/>
        </authorList>
    </citation>
    <scope>NUCLEOTIDE SEQUENCE [LARGE SCALE GENOMIC DNA]</scope>
    <source>
        <strain evidence="6 7">NBRC 100016</strain>
    </source>
</reference>
<protein>
    <submittedName>
        <fullName evidence="6">TetR family transcriptional regulator</fullName>
    </submittedName>
</protein>
<dbReference type="SUPFAM" id="SSF46689">
    <property type="entry name" value="Homeodomain-like"/>
    <property type="match status" value="1"/>
</dbReference>
<sequence length="333" mass="35735">MHSTTALAGAVFPGGYAESERGADGPAPPRPGPSGEPKLRCVSRGEPIDDSTARSAGVRVRRAREAAGVSLRSLAASIGVSPATLSQVENGRTGLRVDRLEAIAAALGVGVTQIIEGTVPRRVATGAPDAAVVHGDWRQYGPLDFSPILLAAVEEFLAVGYHGTTMRRISTRCGMSVPGIYNYYPSKQLILVDILDRTMADLEWRAAAAAASEDDAVGKFCALVENLALYHTHRRRLGFLGSSEVRALEPSNQRNVSRRRNRQQALVDEQVHAAGALGHFRPPHPDDAARAVVTMCTALPTWWQPDGRLTPEQLAAEYVDYALGIMRYQPPAS</sequence>
<dbReference type="SMART" id="SM00530">
    <property type="entry name" value="HTH_XRE"/>
    <property type="match status" value="1"/>
</dbReference>
<feature type="region of interest" description="Disordered" evidence="3">
    <location>
        <begin position="1"/>
        <end position="59"/>
    </location>
</feature>
<dbReference type="Pfam" id="PF01381">
    <property type="entry name" value="HTH_3"/>
    <property type="match status" value="1"/>
</dbReference>
<dbReference type="InterPro" id="IPR036271">
    <property type="entry name" value="Tet_transcr_reg_TetR-rel_C_sf"/>
</dbReference>
<organism evidence="6 7">
    <name type="scientific">Gordonia terrae NBRC 100016</name>
    <dbReference type="NCBI Taxonomy" id="1089454"/>
    <lineage>
        <taxon>Bacteria</taxon>
        <taxon>Bacillati</taxon>
        <taxon>Actinomycetota</taxon>
        <taxon>Actinomycetes</taxon>
        <taxon>Mycobacteriales</taxon>
        <taxon>Gordoniaceae</taxon>
        <taxon>Gordonia</taxon>
    </lineage>
</organism>
<dbReference type="InterPro" id="IPR050109">
    <property type="entry name" value="HTH-type_TetR-like_transc_reg"/>
</dbReference>
<evidence type="ECO:0000256" key="3">
    <source>
        <dbReference type="SAM" id="MobiDB-lite"/>
    </source>
</evidence>
<dbReference type="CDD" id="cd00093">
    <property type="entry name" value="HTH_XRE"/>
    <property type="match status" value="1"/>
</dbReference>
<dbReference type="EMBL" id="BAFD01000053">
    <property type="protein sequence ID" value="GAB43873.1"/>
    <property type="molecule type" value="Genomic_DNA"/>
</dbReference>
<dbReference type="PROSITE" id="PS50943">
    <property type="entry name" value="HTH_CROC1"/>
    <property type="match status" value="1"/>
</dbReference>
<gene>
    <name evidence="6" type="ORF">GOTRE_053_00380</name>
</gene>
<dbReference type="InterPro" id="IPR001647">
    <property type="entry name" value="HTH_TetR"/>
</dbReference>
<feature type="domain" description="HTH cro/C1-type" evidence="4">
    <location>
        <begin position="60"/>
        <end position="114"/>
    </location>
</feature>
<evidence type="ECO:0000259" key="5">
    <source>
        <dbReference type="PROSITE" id="PS50977"/>
    </source>
</evidence>
<evidence type="ECO:0000256" key="1">
    <source>
        <dbReference type="ARBA" id="ARBA00023125"/>
    </source>
</evidence>
<dbReference type="Gene3D" id="1.10.357.10">
    <property type="entry name" value="Tetracycline Repressor, domain 2"/>
    <property type="match status" value="1"/>
</dbReference>
<comment type="caution">
    <text evidence="6">The sequence shown here is derived from an EMBL/GenBank/DDBJ whole genome shotgun (WGS) entry which is preliminary data.</text>
</comment>
<evidence type="ECO:0000259" key="4">
    <source>
        <dbReference type="PROSITE" id="PS50943"/>
    </source>
</evidence>
<feature type="DNA-binding region" description="H-T-H motif" evidence="2">
    <location>
        <begin position="165"/>
        <end position="184"/>
    </location>
</feature>
<dbReference type="InterPro" id="IPR009057">
    <property type="entry name" value="Homeodomain-like_sf"/>
</dbReference>
<keyword evidence="7" id="KW-1185">Reference proteome</keyword>
<evidence type="ECO:0000256" key="2">
    <source>
        <dbReference type="PROSITE-ProRule" id="PRU00335"/>
    </source>
</evidence>
<dbReference type="SUPFAM" id="SSF47413">
    <property type="entry name" value="lambda repressor-like DNA-binding domains"/>
    <property type="match status" value="1"/>
</dbReference>
<accession>A0ABQ0HDC5</accession>
<keyword evidence="1 2" id="KW-0238">DNA-binding</keyword>